<name>A0ACB7HUC8_MANES</name>
<protein>
    <submittedName>
        <fullName evidence="1">Uncharacterized protein</fullName>
    </submittedName>
</protein>
<gene>
    <name evidence="1" type="ORF">MANES_04G050266v8</name>
</gene>
<accession>A0ACB7HUC8</accession>
<dbReference type="Proteomes" id="UP000091857">
    <property type="component" value="Chromosome 4"/>
</dbReference>
<organism evidence="1 2">
    <name type="scientific">Manihot esculenta</name>
    <name type="common">Cassava</name>
    <name type="synonym">Jatropha manihot</name>
    <dbReference type="NCBI Taxonomy" id="3983"/>
    <lineage>
        <taxon>Eukaryota</taxon>
        <taxon>Viridiplantae</taxon>
        <taxon>Streptophyta</taxon>
        <taxon>Embryophyta</taxon>
        <taxon>Tracheophyta</taxon>
        <taxon>Spermatophyta</taxon>
        <taxon>Magnoliopsida</taxon>
        <taxon>eudicotyledons</taxon>
        <taxon>Gunneridae</taxon>
        <taxon>Pentapetalae</taxon>
        <taxon>rosids</taxon>
        <taxon>fabids</taxon>
        <taxon>Malpighiales</taxon>
        <taxon>Euphorbiaceae</taxon>
        <taxon>Crotonoideae</taxon>
        <taxon>Manihoteae</taxon>
        <taxon>Manihot</taxon>
    </lineage>
</organism>
<comment type="caution">
    <text evidence="1">The sequence shown here is derived from an EMBL/GenBank/DDBJ whole genome shotgun (WGS) entry which is preliminary data.</text>
</comment>
<sequence length="32" mass="3876">MQSFYAAIHRDKKLCSAERSYEEKKMEKHFLA</sequence>
<keyword evidence="2" id="KW-1185">Reference proteome</keyword>
<reference evidence="2" key="1">
    <citation type="journal article" date="2016" name="Nat. Biotechnol.">
        <title>Sequencing wild and cultivated cassava and related species reveals extensive interspecific hybridization and genetic diversity.</title>
        <authorList>
            <person name="Bredeson J.V."/>
            <person name="Lyons J.B."/>
            <person name="Prochnik S.E."/>
            <person name="Wu G.A."/>
            <person name="Ha C.M."/>
            <person name="Edsinger-Gonzales E."/>
            <person name="Grimwood J."/>
            <person name="Schmutz J."/>
            <person name="Rabbi I.Y."/>
            <person name="Egesi C."/>
            <person name="Nauluvula P."/>
            <person name="Lebot V."/>
            <person name="Ndunguru J."/>
            <person name="Mkamilo G."/>
            <person name="Bart R.S."/>
            <person name="Setter T.L."/>
            <person name="Gleadow R.M."/>
            <person name="Kulakow P."/>
            <person name="Ferguson M.E."/>
            <person name="Rounsley S."/>
            <person name="Rokhsar D.S."/>
        </authorList>
    </citation>
    <scope>NUCLEOTIDE SEQUENCE [LARGE SCALE GENOMIC DNA]</scope>
    <source>
        <strain evidence="2">cv. AM560-2</strain>
    </source>
</reference>
<evidence type="ECO:0000313" key="1">
    <source>
        <dbReference type="EMBL" id="KAG8655544.1"/>
    </source>
</evidence>
<proteinExistence type="predicted"/>
<dbReference type="EMBL" id="CM004390">
    <property type="protein sequence ID" value="KAG8655544.1"/>
    <property type="molecule type" value="Genomic_DNA"/>
</dbReference>
<evidence type="ECO:0000313" key="2">
    <source>
        <dbReference type="Proteomes" id="UP000091857"/>
    </source>
</evidence>